<reference evidence="2 3" key="1">
    <citation type="submission" date="2018-10" db="EMBL/GenBank/DDBJ databases">
        <title>Draft genome sequence of Bacillus salarius IM0101, isolated from a hypersaline soil in Inner Mongolia, China.</title>
        <authorList>
            <person name="Yamprayoonswat W."/>
            <person name="Boonvisut S."/>
            <person name="Jumpathong W."/>
            <person name="Sittihan S."/>
            <person name="Ruangsuj P."/>
            <person name="Wanthongcharoen S."/>
            <person name="Thongpramul N."/>
            <person name="Pimmason S."/>
            <person name="Yu B."/>
            <person name="Yasawong M."/>
        </authorList>
    </citation>
    <scope>NUCLEOTIDE SEQUENCE [LARGE SCALE GENOMIC DNA]</scope>
    <source>
        <strain evidence="2 3">IM0101</strain>
    </source>
</reference>
<comment type="caution">
    <text evidence="2">The sequence shown here is derived from an EMBL/GenBank/DDBJ whole genome shotgun (WGS) entry which is preliminary data.</text>
</comment>
<feature type="transmembrane region" description="Helical" evidence="1">
    <location>
        <begin position="45"/>
        <end position="66"/>
    </location>
</feature>
<dbReference type="OrthoDB" id="9790504at2"/>
<evidence type="ECO:0000313" key="2">
    <source>
        <dbReference type="EMBL" id="RSL34618.1"/>
    </source>
</evidence>
<keyword evidence="1" id="KW-0812">Transmembrane</keyword>
<organism evidence="2 3">
    <name type="scientific">Salibacterium salarium</name>
    <dbReference type="NCBI Taxonomy" id="284579"/>
    <lineage>
        <taxon>Bacteria</taxon>
        <taxon>Bacillati</taxon>
        <taxon>Bacillota</taxon>
        <taxon>Bacilli</taxon>
        <taxon>Bacillales</taxon>
        <taxon>Bacillaceae</taxon>
    </lineage>
</organism>
<feature type="transmembrane region" description="Helical" evidence="1">
    <location>
        <begin position="6"/>
        <end position="33"/>
    </location>
</feature>
<keyword evidence="3" id="KW-1185">Reference proteome</keyword>
<gene>
    <name evidence="2" type="ORF">D7Z54_05615</name>
</gene>
<dbReference type="RefSeq" id="WP_125554849.1">
    <property type="nucleotide sequence ID" value="NZ_RBVX01000003.1"/>
</dbReference>
<dbReference type="Proteomes" id="UP000275076">
    <property type="component" value="Unassembled WGS sequence"/>
</dbReference>
<keyword evidence="1" id="KW-1133">Transmembrane helix</keyword>
<proteinExistence type="predicted"/>
<dbReference type="AlphaFoldDB" id="A0A3R9PNA4"/>
<protein>
    <submittedName>
        <fullName evidence="2">Stage V sporulation protein AB</fullName>
    </submittedName>
</protein>
<evidence type="ECO:0000256" key="1">
    <source>
        <dbReference type="SAM" id="Phobius"/>
    </source>
</evidence>
<dbReference type="EMBL" id="RBVX01000003">
    <property type="protein sequence ID" value="RSL34618.1"/>
    <property type="molecule type" value="Genomic_DNA"/>
</dbReference>
<feature type="transmembrane region" description="Helical" evidence="1">
    <location>
        <begin position="114"/>
        <end position="137"/>
    </location>
</feature>
<evidence type="ECO:0000313" key="3">
    <source>
        <dbReference type="Proteomes" id="UP000275076"/>
    </source>
</evidence>
<feature type="transmembrane region" description="Helical" evidence="1">
    <location>
        <begin position="78"/>
        <end position="102"/>
    </location>
</feature>
<sequence>MAIEVLFAIFVGLSGGLAVGSGLVAFITVLGIIPRLVQLTKTYKAVQAYELAVVTGALVGTISGLHDLRLSLPDLLTVPVGLAAGIFVGMLAAALTEVLNVFPILAKRIGMEENLMSLVMAIVFGKIIGSLFHWVFYVTF</sequence>
<dbReference type="Pfam" id="PF13782">
    <property type="entry name" value="SpoVAB"/>
    <property type="match status" value="1"/>
</dbReference>
<accession>A0A3R9PNA4</accession>
<keyword evidence="1" id="KW-0472">Membrane</keyword>
<dbReference type="InterPro" id="IPR020144">
    <property type="entry name" value="SpoVAB"/>
</dbReference>
<name>A0A3R9PNA4_9BACI</name>